<organism evidence="7 8">
    <name type="scientific">Actinacidiphila cocklensis</name>
    <dbReference type="NCBI Taxonomy" id="887465"/>
    <lineage>
        <taxon>Bacteria</taxon>
        <taxon>Bacillati</taxon>
        <taxon>Actinomycetota</taxon>
        <taxon>Actinomycetes</taxon>
        <taxon>Kitasatosporales</taxon>
        <taxon>Streptomycetaceae</taxon>
        <taxon>Actinacidiphila</taxon>
    </lineage>
</organism>
<evidence type="ECO:0000256" key="2">
    <source>
        <dbReference type="ARBA" id="ARBA00022475"/>
    </source>
</evidence>
<evidence type="ECO:0000256" key="1">
    <source>
        <dbReference type="ARBA" id="ARBA00004651"/>
    </source>
</evidence>
<keyword evidence="8" id="KW-1185">Reference proteome</keyword>
<keyword evidence="3 6" id="KW-0812">Transmembrane</keyword>
<evidence type="ECO:0000313" key="7">
    <source>
        <dbReference type="EMBL" id="CAG6396864.1"/>
    </source>
</evidence>
<name>A0A9W4GTT6_9ACTN</name>
<feature type="transmembrane region" description="Helical" evidence="6">
    <location>
        <begin position="303"/>
        <end position="320"/>
    </location>
</feature>
<dbReference type="PANTHER" id="PTHR39087">
    <property type="entry name" value="UPF0104 MEMBRANE PROTEIN MJ1595"/>
    <property type="match status" value="1"/>
</dbReference>
<evidence type="ECO:0000256" key="4">
    <source>
        <dbReference type="ARBA" id="ARBA00022989"/>
    </source>
</evidence>
<evidence type="ECO:0000256" key="6">
    <source>
        <dbReference type="SAM" id="Phobius"/>
    </source>
</evidence>
<proteinExistence type="predicted"/>
<dbReference type="PANTHER" id="PTHR39087:SF2">
    <property type="entry name" value="UPF0104 MEMBRANE PROTEIN MJ1595"/>
    <property type="match status" value="1"/>
</dbReference>
<accession>A0A9W4GTT6</accession>
<feature type="transmembrane region" description="Helical" evidence="6">
    <location>
        <begin position="245"/>
        <end position="266"/>
    </location>
</feature>
<dbReference type="Pfam" id="PF03706">
    <property type="entry name" value="LPG_synthase_TM"/>
    <property type="match status" value="1"/>
</dbReference>
<feature type="transmembrane region" description="Helical" evidence="6">
    <location>
        <begin position="278"/>
        <end position="297"/>
    </location>
</feature>
<evidence type="ECO:0000256" key="5">
    <source>
        <dbReference type="ARBA" id="ARBA00023136"/>
    </source>
</evidence>
<evidence type="ECO:0000256" key="3">
    <source>
        <dbReference type="ARBA" id="ARBA00022692"/>
    </source>
</evidence>
<protein>
    <recommendedName>
        <fullName evidence="9">Integral membrane protein</fullName>
    </recommendedName>
</protein>
<comment type="caution">
    <text evidence="7">The sequence shown here is derived from an EMBL/GenBank/DDBJ whole genome shotgun (WGS) entry which is preliminary data.</text>
</comment>
<sequence length="325" mass="33185">MSIARNEGPGWQRASVRSMAVLLPVAAVALLVTSKWAMIDSSAGQLGSADVEWLVVACLAAFMTWVCSATAQQGAVVERLPPGLLLAAQFAASAANHVLPAGVGGNAVNLRFLVRRGLSPTRSVAALAVRACAAVIGRVALLLAVLVLFPGALHLHRVTGGGPGVPDHPLVIAGVAVAIVAGGVVLIRCARRLRDRLRDFLASVVRDVRVLHGNRARVAALWGGSLAFPAMHAAVLVSVVRAVHAPVPVSGVVVAYLFASTAAGWLPTPAGLGSLDAALGLALVTAGASAVAATSAVLGYRLVTAWLPLVPGVLVLAVLVRRRQL</sequence>
<feature type="transmembrane region" description="Helical" evidence="6">
    <location>
        <begin position="51"/>
        <end position="71"/>
    </location>
</feature>
<gene>
    <name evidence="7" type="ORF">SCOCK_480034</name>
</gene>
<feature type="transmembrane region" description="Helical" evidence="6">
    <location>
        <begin position="169"/>
        <end position="190"/>
    </location>
</feature>
<keyword evidence="2" id="KW-1003">Cell membrane</keyword>
<feature type="transmembrane region" description="Helical" evidence="6">
    <location>
        <begin position="219"/>
        <end position="239"/>
    </location>
</feature>
<evidence type="ECO:0000313" key="8">
    <source>
        <dbReference type="Proteomes" id="UP001152519"/>
    </source>
</evidence>
<dbReference type="AlphaFoldDB" id="A0A9W4GTT6"/>
<dbReference type="EMBL" id="CAJSLV010000079">
    <property type="protein sequence ID" value="CAG6396864.1"/>
    <property type="molecule type" value="Genomic_DNA"/>
</dbReference>
<dbReference type="RefSeq" id="WP_251496000.1">
    <property type="nucleotide sequence ID" value="NZ_CAJSLV010000079.1"/>
</dbReference>
<feature type="transmembrane region" description="Helical" evidence="6">
    <location>
        <begin position="124"/>
        <end position="149"/>
    </location>
</feature>
<comment type="subcellular location">
    <subcellularLocation>
        <location evidence="1">Cell membrane</location>
        <topology evidence="1">Multi-pass membrane protein</topology>
    </subcellularLocation>
</comment>
<keyword evidence="4 6" id="KW-1133">Transmembrane helix</keyword>
<dbReference type="GO" id="GO:0005886">
    <property type="term" value="C:plasma membrane"/>
    <property type="evidence" value="ECO:0007669"/>
    <property type="project" value="UniProtKB-SubCell"/>
</dbReference>
<reference evidence="7" key="1">
    <citation type="submission" date="2021-05" db="EMBL/GenBank/DDBJ databases">
        <authorList>
            <person name="Arsene-Ploetze F."/>
        </authorList>
    </citation>
    <scope>NUCLEOTIDE SEQUENCE</scope>
    <source>
        <strain evidence="7">DSM 42138</strain>
    </source>
</reference>
<evidence type="ECO:0008006" key="9">
    <source>
        <dbReference type="Google" id="ProtNLM"/>
    </source>
</evidence>
<dbReference type="InterPro" id="IPR022791">
    <property type="entry name" value="L-PG_synthase/AglD"/>
</dbReference>
<dbReference type="Proteomes" id="UP001152519">
    <property type="component" value="Unassembled WGS sequence"/>
</dbReference>
<keyword evidence="5 6" id="KW-0472">Membrane</keyword>
<feature type="transmembrane region" description="Helical" evidence="6">
    <location>
        <begin position="21"/>
        <end position="39"/>
    </location>
</feature>